<feature type="domain" description="Ketosynthase family 3 (KS3)" evidence="8">
    <location>
        <begin position="3411"/>
        <end position="3835"/>
    </location>
</feature>
<dbReference type="NCBIfam" id="NF045894">
    <property type="entry name" value="PKS_plus_SDR"/>
    <property type="match status" value="1"/>
</dbReference>
<dbReference type="InterPro" id="IPR016035">
    <property type="entry name" value="Acyl_Trfase/lysoPLipase"/>
</dbReference>
<keyword evidence="4" id="KW-0012">Acyltransferase</keyword>
<dbReference type="InterPro" id="IPR001227">
    <property type="entry name" value="Ac_transferase_dom_sf"/>
</dbReference>
<feature type="region of interest" description="C-terminal hotdog fold" evidence="5">
    <location>
        <begin position="4372"/>
        <end position="4512"/>
    </location>
</feature>
<dbReference type="Pfam" id="PF16197">
    <property type="entry name" value="KAsynt_C_assoc"/>
    <property type="match status" value="3"/>
</dbReference>
<dbReference type="InterPro" id="IPR041618">
    <property type="entry name" value="PKS_DE"/>
</dbReference>
<evidence type="ECO:0000256" key="3">
    <source>
        <dbReference type="ARBA" id="ARBA00022679"/>
    </source>
</evidence>
<dbReference type="CDD" id="cd00833">
    <property type="entry name" value="PKS"/>
    <property type="match status" value="3"/>
</dbReference>
<dbReference type="SMART" id="SM00827">
    <property type="entry name" value="PKS_AT"/>
    <property type="match status" value="3"/>
</dbReference>
<feature type="region of interest" description="Disordered" evidence="6">
    <location>
        <begin position="982"/>
        <end position="1005"/>
    </location>
</feature>
<dbReference type="PROSITE" id="PS00606">
    <property type="entry name" value="KS3_1"/>
    <property type="match status" value="3"/>
</dbReference>
<dbReference type="PANTHER" id="PTHR43775">
    <property type="entry name" value="FATTY ACID SYNTHASE"/>
    <property type="match status" value="1"/>
</dbReference>
<dbReference type="Gene3D" id="3.40.50.720">
    <property type="entry name" value="NAD(P)-binding Rossmann-like Domain"/>
    <property type="match status" value="4"/>
</dbReference>
<dbReference type="InterPro" id="IPR036736">
    <property type="entry name" value="ACP-like_sf"/>
</dbReference>
<feature type="domain" description="Ketosynthase family 3 (KS3)" evidence="8">
    <location>
        <begin position="2005"/>
        <end position="2427"/>
    </location>
</feature>
<dbReference type="SUPFAM" id="SSF55048">
    <property type="entry name" value="Probable ACP-binding domain of malonyl-CoA ACP transacylase"/>
    <property type="match status" value="3"/>
</dbReference>
<dbReference type="InterPro" id="IPR036291">
    <property type="entry name" value="NAD(P)-bd_dom_sf"/>
</dbReference>
<dbReference type="Pfam" id="PF00698">
    <property type="entry name" value="Acyl_transf_1"/>
    <property type="match status" value="3"/>
</dbReference>
<dbReference type="Pfam" id="PF18369">
    <property type="entry name" value="PKS_DE"/>
    <property type="match status" value="2"/>
</dbReference>
<dbReference type="Pfam" id="PF00109">
    <property type="entry name" value="ketoacyl-synt"/>
    <property type="match status" value="3"/>
</dbReference>
<dbReference type="SMART" id="SM01294">
    <property type="entry name" value="PKS_PP_betabranch"/>
    <property type="match status" value="4"/>
</dbReference>
<gene>
    <name evidence="10" type="ORF">LXN57_42030</name>
</gene>
<name>A0ABT0YEG1_9ACTN</name>
<dbReference type="InterPro" id="IPR020806">
    <property type="entry name" value="PKS_PP-bd"/>
</dbReference>
<dbReference type="PROSITE" id="PS52019">
    <property type="entry name" value="PKS_MFAS_DH"/>
    <property type="match status" value="1"/>
</dbReference>
<dbReference type="InterPro" id="IPR020807">
    <property type="entry name" value="PKS_DH"/>
</dbReference>
<dbReference type="Pfam" id="PF08659">
    <property type="entry name" value="KR"/>
    <property type="match status" value="4"/>
</dbReference>
<comment type="caution">
    <text evidence="10">The sequence shown here is derived from an EMBL/GenBank/DDBJ whole genome shotgun (WGS) entry which is preliminary data.</text>
</comment>
<dbReference type="Gene3D" id="3.10.129.110">
    <property type="entry name" value="Polyketide synthase dehydratase"/>
    <property type="match status" value="1"/>
</dbReference>
<feature type="domain" description="Carrier" evidence="7">
    <location>
        <begin position="1911"/>
        <end position="1986"/>
    </location>
</feature>
<dbReference type="SUPFAM" id="SSF53901">
    <property type="entry name" value="Thiolase-like"/>
    <property type="match status" value="3"/>
</dbReference>
<dbReference type="Gene3D" id="1.10.1200.10">
    <property type="entry name" value="ACP-like"/>
    <property type="match status" value="4"/>
</dbReference>
<dbReference type="SUPFAM" id="SSF52151">
    <property type="entry name" value="FabD/lysophospholipase-like"/>
    <property type="match status" value="3"/>
</dbReference>
<dbReference type="InterPro" id="IPR002347">
    <property type="entry name" value="SDR_fam"/>
</dbReference>
<dbReference type="SMART" id="SM00825">
    <property type="entry name" value="PKS_KS"/>
    <property type="match status" value="3"/>
</dbReference>
<dbReference type="Pfam" id="PF22953">
    <property type="entry name" value="SpnB_Rossmann"/>
    <property type="match status" value="1"/>
</dbReference>
<dbReference type="Gene3D" id="3.30.70.3290">
    <property type="match status" value="3"/>
</dbReference>
<proteinExistence type="predicted"/>
<feature type="active site" description="Proton donor; for dehydratase activity" evidence="5">
    <location>
        <position position="4434"/>
    </location>
</feature>
<dbReference type="InterPro" id="IPR055123">
    <property type="entry name" value="SpnB-like_Rossmann"/>
</dbReference>
<dbReference type="CDD" id="cd08956">
    <property type="entry name" value="KR_3_FAS_SDR_x"/>
    <property type="match status" value="1"/>
</dbReference>
<dbReference type="InterPro" id="IPR006162">
    <property type="entry name" value="Ppantetheine_attach_site"/>
</dbReference>
<evidence type="ECO:0000256" key="1">
    <source>
        <dbReference type="ARBA" id="ARBA00022450"/>
    </source>
</evidence>
<dbReference type="Gene3D" id="6.10.140.1830">
    <property type="match status" value="2"/>
</dbReference>
<evidence type="ECO:0000313" key="10">
    <source>
        <dbReference type="EMBL" id="MCM4084140.1"/>
    </source>
</evidence>
<feature type="domain" description="PKS/mFAS DH" evidence="9">
    <location>
        <begin position="4244"/>
        <end position="4512"/>
    </location>
</feature>
<dbReference type="InterPro" id="IPR014031">
    <property type="entry name" value="Ketoacyl_synth_C"/>
</dbReference>
<dbReference type="InterPro" id="IPR020841">
    <property type="entry name" value="PKS_Beta-ketoAc_synthase_dom"/>
</dbReference>
<dbReference type="InterPro" id="IPR050091">
    <property type="entry name" value="PKS_NRPS_Biosynth_Enz"/>
</dbReference>
<evidence type="ECO:0000256" key="5">
    <source>
        <dbReference type="PROSITE-ProRule" id="PRU01363"/>
    </source>
</evidence>
<dbReference type="InterPro" id="IPR057326">
    <property type="entry name" value="KR_dom"/>
</dbReference>
<dbReference type="Pfam" id="PF21089">
    <property type="entry name" value="PKS_DH_N"/>
    <property type="match status" value="1"/>
</dbReference>
<dbReference type="InterPro" id="IPR018201">
    <property type="entry name" value="Ketoacyl_synth_AS"/>
</dbReference>
<reference evidence="10 11" key="1">
    <citation type="submission" date="2022-06" db="EMBL/GenBank/DDBJ databases">
        <title>Actinoplanes abujensis sp. nov., isolated from Nigerian arid soil.</title>
        <authorList>
            <person name="Ding P."/>
        </authorList>
    </citation>
    <scope>NUCLEOTIDE SEQUENCE [LARGE SCALE GENOMIC DNA]</scope>
    <source>
        <strain evidence="11">TRM88002</strain>
    </source>
</reference>
<dbReference type="SUPFAM" id="SSF47336">
    <property type="entry name" value="ACP-like"/>
    <property type="match status" value="4"/>
</dbReference>
<dbReference type="InterPro" id="IPR016039">
    <property type="entry name" value="Thiolase-like"/>
</dbReference>
<dbReference type="InterPro" id="IPR042104">
    <property type="entry name" value="PKS_dehydratase_sf"/>
</dbReference>
<dbReference type="Pfam" id="PF02801">
    <property type="entry name" value="Ketoacyl-synt_C"/>
    <property type="match status" value="3"/>
</dbReference>
<dbReference type="InterPro" id="IPR014030">
    <property type="entry name" value="Ketoacyl_synth_N"/>
</dbReference>
<evidence type="ECO:0000256" key="4">
    <source>
        <dbReference type="ARBA" id="ARBA00023315"/>
    </source>
</evidence>
<feature type="domain" description="Ketosynthase family 3 (KS3)" evidence="8">
    <location>
        <begin position="558"/>
        <end position="979"/>
    </location>
</feature>
<dbReference type="InterPro" id="IPR049552">
    <property type="entry name" value="PKS_DH_N"/>
</dbReference>
<feature type="domain" description="Carrier" evidence="7">
    <location>
        <begin position="3319"/>
        <end position="3394"/>
    </location>
</feature>
<dbReference type="EMBL" id="JAMQOL010000071">
    <property type="protein sequence ID" value="MCM4084140.1"/>
    <property type="molecule type" value="Genomic_DNA"/>
</dbReference>
<keyword evidence="2" id="KW-0597">Phosphoprotein</keyword>
<dbReference type="PROSITE" id="PS00012">
    <property type="entry name" value="PHOSPHOPANTETHEINE"/>
    <property type="match status" value="4"/>
</dbReference>
<keyword evidence="1" id="KW-0596">Phosphopantetheine</keyword>
<dbReference type="Pfam" id="PF00550">
    <property type="entry name" value="PP-binding"/>
    <property type="match status" value="4"/>
</dbReference>
<dbReference type="PRINTS" id="PR00081">
    <property type="entry name" value="GDHRDH"/>
</dbReference>
<dbReference type="PROSITE" id="PS50075">
    <property type="entry name" value="CARRIER"/>
    <property type="match status" value="4"/>
</dbReference>
<dbReference type="PROSITE" id="PS52004">
    <property type="entry name" value="KS3_2"/>
    <property type="match status" value="3"/>
</dbReference>
<feature type="domain" description="Carrier" evidence="7">
    <location>
        <begin position="4943"/>
        <end position="5018"/>
    </location>
</feature>
<dbReference type="CDD" id="cd08952">
    <property type="entry name" value="KR_1_SDR_x"/>
    <property type="match status" value="3"/>
</dbReference>
<evidence type="ECO:0000259" key="8">
    <source>
        <dbReference type="PROSITE" id="PS52004"/>
    </source>
</evidence>
<protein>
    <submittedName>
        <fullName evidence="10">SDR family NAD(P)-dependent oxidoreductase</fullName>
    </submittedName>
</protein>
<dbReference type="InterPro" id="IPR032821">
    <property type="entry name" value="PKS_assoc"/>
</dbReference>
<dbReference type="InterPro" id="IPR049551">
    <property type="entry name" value="PKS_DH_C"/>
</dbReference>
<dbReference type="InterPro" id="IPR014043">
    <property type="entry name" value="Acyl_transferase_dom"/>
</dbReference>
<dbReference type="Pfam" id="PF14765">
    <property type="entry name" value="PS-DH"/>
    <property type="match status" value="1"/>
</dbReference>
<dbReference type="Gene3D" id="3.40.366.10">
    <property type="entry name" value="Malonyl-Coenzyme A Acyl Carrier Protein, domain 2"/>
    <property type="match status" value="3"/>
</dbReference>
<dbReference type="InterPro" id="IPR049900">
    <property type="entry name" value="PKS_mFAS_DH"/>
</dbReference>
<evidence type="ECO:0000259" key="9">
    <source>
        <dbReference type="PROSITE" id="PS52019"/>
    </source>
</evidence>
<dbReference type="SUPFAM" id="SSF51735">
    <property type="entry name" value="NAD(P)-binding Rossmann-fold domains"/>
    <property type="match status" value="8"/>
</dbReference>
<feature type="region of interest" description="N-terminal hotdog fold" evidence="5">
    <location>
        <begin position="4244"/>
        <end position="4360"/>
    </location>
</feature>
<dbReference type="InterPro" id="IPR009081">
    <property type="entry name" value="PP-bd_ACP"/>
</dbReference>
<accession>A0ABT0YEG1</accession>
<sequence length="5092" mass="528345">MDVPASALESLLPALATWRARGRDRSLIDGWRYRITWKPATIPATPALTGVWAVAGQDRFNLTETLAGSGAAVGQLDQGEAAGIVAAPETVAEALALVQELIAAGRPVKLWLVTRGAVATGRGDTPVRVDQAALWGFGRVVALEHPEIWGGLLDLPETLDARATNRLAAVLGGVLGAEDQIALRRNGVLLRRLDRAPAGDGPEWRPRGTVLITGGTGGLGREVARWAAENGAERLILVSRRGTPAPELPLVESYACDLADRDAVAALLTEIGPVDAIVHAAGVGEDLALADADPAHLDRVLNGKVDGARHLDELAGDVDAFVVFSSISATWGSGRQAAYGAANAALDGLVERRRAEGKPGTAIAWGPWAEVGMAAGHEAAASLRRQGLSGMDSRHAIAALAVAVGVGDDLITVADVRWDEFLPLFTASRERPLFEALLDASPAQAPATTGLAAHLAGLTPAEQLRRVLDLTRAEVAAALGHASAADVEPGRAFKDLGFDSLTAVDLRNRMQAVTGLALPATLAFDHPDAERLAAFVRERVSGLAEAKPAVAAVTATTDDPIVIVGLGLRLPGGVDSPNALWELVAGGADAIGEFPTDRGWDLDRLYHPDPEHPGTFYARGGGFLHDAADFDAELFGISPREALAMDPQQRLLLETSWEALETAGVDPRGLRGEPVGVFVGATFMGYGSGSTESTEGHLLTGTASSVISGRISYTYGLEGPAVTVDTACSSSLVALHLAGQALRSGECSMALVGGVTVMPTADVFVEFSRQRGLSADGRCKSFGAGADGTGWSEGAGMLLVERLSDARRHGHDVLAVVRGTAVNQDGASNGLTAPNGPAQQRVIRGALAAAGLTTSDIDVVEAHGTGTTLGDPIEAQAVLATYGQDRETPLWLGSIKSNIGHTQAAAGIAGIAKMVLAMRHGRMPATLHASDASPHVDWSAGQVSLLTEPREWPAGDRPRRAGVSAFGVSGTNAHVILEEPPAVGGLDSRAERPVEPPASGAPSRRAGLVPVLVSGHTEEALRAQARRLSAVEADGTGLAAAAARRAELPHRAVVLSDDLIVGLEAVAAGSGAVTGVAAPGRVGFLFTGQGAQRAGMGGGLYETFPVFADAFDQVALHVDRHLDRPLAEVLADEEAIHRTGYAQPAIFAVEVALHALLTSWGVTADVLVGHSIGEIAAAHVSGVFSLEDAATLVTTRGRLMQALPVGGAMLAVQASESDVRAAFPDIDIAAVNGPAAIVISGLSAEVDRVAGHGWKSTRLRTSHAFHSRLMEPMLAEFRSVVHALDFVGSGRWADPEYWVQHVRGTVRFADAIAEVGDDVRFVELGPDGVLSAMVPDAVPLLRRERDEATTALTALATLWTRGVSVDWSSFFLGAQPAQLPTYAFQRQRYWLEARTEVVESDAGLWGPVERGDLATFAAELGVDADAPLDEVLPALTSWRARGRDRSRLDSWRYRVRWEPVADFGPARASGTWLLIGAGPDAVASAGSSSAQSRSGEPGLGGSGLAAALAGHGATVRAISGLDELAAVDEAVAGVVCLAGPLLDTLAVVQAHLAGGLAAPLWLVTRGAVSTGRADAPVDPLAAQIWGLGRALALEHPDRWGGLLDLPADLDDRAANRATAVLSGALGDEDQLAVRAGGALVRRLGPAPAGGGATWRPRGTVLIAGGTGGLGAEVARWAAGNGAERLILVSRRGTPIEDLPLAETYACDLADRDAVAALLAGVGPVDAVVHAAGVSEHTLLADADEAHVRRVVDGKVLGALHLDELAGDVEAFVVFSSISGIWGSAEQAAYGAANAALDGLIARRRATGRPGTAIAWGPWARVGMAADDETAAQLRRRGLTPIEPALALTALAHAVGAGEESVTIADVRWADFLPVFTANRARPLFDTLPAVAEAPAPEKHFLAGVASTDRPRHVLDLVRSEVAATLGHASAGTIEPGRAFQELGFDSLTAVELRNRLRAATGLALPTTLAFDHPNAERLARFVLAELGETESVAVAAPVAVAVTTDDPVVIVGMGLRLPGGVETPDQYWDLLAAGGEGIGAFPTDRGWDLDVLYHPDPEHPGTFYAREGGFLHSAGDFDAGLFGISPREALAMDPQQRLLLETSWEALERGGVDPRGLAGTQVGVYVGAAFMGYGTGAAGDPTEGHLLTGTASSVISGRISYTYGLEGPAVTVDTACSSSLVALHLAAQALRSGECTMALVGGVTVMPTPDIFVEFSRQRGLAADGRCRSFGAGADGTGWSEGAGMLLVERLSTARAAGRPVLAVVAGTAVNQDGASNGLTAPNGPAQQRVIRRALAAAGLTPRDVDVVEAHGTGTTLGDPIEAQAVLATYGQDRDEPLWLGSVKSNIGHTQAAAGVAGIAKIILAMRHGTLPATLHAAEPSPHVDWSAGDVQLLTDARPWAPRDRPRRAGVSAFGVSGTNAHVILQEPPAADEPAKPVTAGSPTVPVLLSGHTEEALRAQARRLSVVEADWTGLAAGTARRAALPHRAVVLSGGAAGLEAVADGSGAVTGVAAPGRVGFLFTGQGAQRAGMGRGLYEAFPVFAEAFDQVALHVDQHLDRPLASVLADEEAIHRTEYAQPAIFAVEVALHALLTSWGVTPDVLVGHSIGEIAAAHVSGVFSLADAAMLVTARGRLMQALPAGGAMLAVQASEDDVRAAFPDIDIAAVNGLRAVVVAGAAEDIERVAGHGWKATRLRTSHAFHSRLMEPMLAEFRSVVRTLTFAGAGRWADPEYWVEHVRRPVRFADAIAELGDGVRFVELGPDGVLSAMVEDAVPMLRRDRDEATTALTALATLWTRGVSVDWAPLFAGITPAELPTYAFQRERYWLEFRPPVADPVEAGFWERIEQGDLPGLAAQLGVAETALEGVLPALTGWRAQGRERSTIDGWRYLVSWEPAAEPAPAPLAGAWAVLGDVPVDGVPVSATSRDRLAAALRELNPAGVVAAPASLAEALTLVQATADAATGARLWLVTRGAVATGRADAAVDVGQAQLWGLGRAVALEHPEFWGGLLDLPSDVDARAAARIAAILSGGLGAEDQLAVRAGGVLVRRLRHAPAPGGAGWQPHGTVLIAGGSGGLGRQVARWAAENGAERLILVSRRGTSLPELPDAEAYACDLADRDAVAALLAKIGPVDAVVHAAGVSEDMPLTGADETHLDRVVRAKVDGALHLDELAGDVKTFVVFSSISGIWGSAQQAAYGAANSGLDALVARRRATGRPGIAISWGPWAEVGMAADAEVADQLRRRGLNPMAPERALAALARTVGSADEQVTVADVRWDEFLPLFTASRARPLFDTLPEAAETPDAEPERDWLAGLTPAEQSRRVLDLVRGEVASALGHGSADAIEPGRAFQELGFDSLTAVELRNRLRAATGLSLPTTLAFDYPDADRLAAFVREQLTGTAAEPTAGVATATTDDPIVIVGMGLRLPGGVETPEQYWDLIAGGRDGIGAFPADRGWDLDALYHPDPEHPGTSYTRHGGFLAGAADFDAELFGISPREATAMDPQQRLLLETSWEALEAAGVNPLGLRGEPVGVFVGASFMGYGNGPGESVDGLEGHLLTGTASSVMSGRVAYTFGLEGPALTVDTACSSSLVALHLAGQALRSGECSMALVGGVTVMPNADVFVEFSRQRGLSPDGRCKSFAAAADGTGWSEGAGVLLVERLSDAQRLGHPILAVVRGTAVNQDGASNGLTAPNGPAQQRVIRSALAAAGLTTSDVDAVEAHGTGTTLGDPIEAQAVLATYGREREAPLFLGSVKSNIGHTQAAAGVAGIAKMVLALRHQTLPATLHVDEATPHVDWSAGDVELLTEARPWTVGERTRRAGISAFGVSGTNAHVILEEPPAPGEPEVPAAVLPVVPVPLSGHSEDALRAQAGRLLAAVGDRTGLAAAAARRAALSYRRVLLDDREISGVASPARLGFLFTGQGAQRAGMGRGLYETFPVFAEAFDRVALHVGRHLDRPLAEVLADEEAIHRTGYAQPAIFAVEVALHALLTSWGVTPDVLVGHSIGEIAVAHVAGVLTLEDAATLVTARGRLMQALPSGGAMLAVQASEADVVAAFPEVDVAAVNGPTAVVVSGSETDIAAVAGSAWKTTRLRTSHAFHSRLMEPMLDQFRAVVDTLAFAEPTIGPSRWADPEYWVQHVRRPVRFADAIAELGDGVRFVELGPDGVLSAMVEDAVPMLRRERDEVTTALTALATLWVEGVAVDWTALLPGVRPAPLPTYAFQRRRYWITPARGAGDLGAAGLDTTGHPLVGAVVPLADGEGAILTVSLAQRTHPWLADHVVAGVALLPGTALLELALQAAHHIGADTVEELILHTPLTVPDTTAVPVQVTVDGRAVRIHSRDPQGGGWQLHASGRLAATGAGAAPAPEVWPPAGAESVPLDGFYDGLRETGLDYGPAFQALRAVWRDGDDLLAEVVLDDDEQQRAAYRFGVHPVLVDAALHALSLTGGDDPGAAVARLPFSWSDVTVQATGADRLRVRLSPEGDAVRLVAHTPAGQTVLTVGSLVLRAAPSSRPGSADLFAVRWESVPLPATEETAGWTVLGEPIAELPGLPAADDLGAPVILVAAGGDPRAEAARVLGIVQRALTTDSHMVVLTRGDDDLGAAAVRGLVRSAGQENPGRFTLVEVDGDPASWRALPGALAIGEPELALRGGAAFAPRLARAVPDEPVERPFGDGTVLITGGSGALAGHVARHLVATHGVDRLVLVSRGGGGEKLAAELRERGAGVTLAAADVADRAALGAVLGAIPPDRPLTAVVHTAGVLADGIVERMASEQLDRVLRPKVDGALNLHELTRDYDLAAFVLFSSASALFGTPGQANYAAANAVLDALAVRRRSLGRPGIALAWGPWADGGMAGGLDENDRQRMARAGTLTFDGPDGLAAFDAALAAPEPVVVPIRLDLAAVRASGEVPPLLRGLVRRAVARATAAAAAPAVPQLSGLSLEAQRELVLDLVHGHVASVLGYAAGQAVEPARGFLDLGFDSLTAVELRNGLTAATGLRLPATVIFDYPSPEDLAEHLREQLAPAPAPLPALAELARFEASLSTDGLDPAVRDQIAVRLRKLLAGWSPTDGGDVDSLEEASDDEMFAFIDNELGLS</sequence>
<organism evidence="10 11">
    <name type="scientific">Paractinoplanes hotanensis</name>
    <dbReference type="NCBI Taxonomy" id="2906497"/>
    <lineage>
        <taxon>Bacteria</taxon>
        <taxon>Bacillati</taxon>
        <taxon>Actinomycetota</taxon>
        <taxon>Actinomycetes</taxon>
        <taxon>Micromonosporales</taxon>
        <taxon>Micromonosporaceae</taxon>
        <taxon>Paractinoplanes</taxon>
    </lineage>
</organism>
<dbReference type="InterPro" id="IPR016036">
    <property type="entry name" value="Malonyl_transacylase_ACP-bd"/>
</dbReference>
<feature type="domain" description="Carrier" evidence="7">
    <location>
        <begin position="465"/>
        <end position="540"/>
    </location>
</feature>
<dbReference type="SMART" id="SM00822">
    <property type="entry name" value="PKS_KR"/>
    <property type="match status" value="4"/>
</dbReference>
<dbReference type="InterPro" id="IPR013968">
    <property type="entry name" value="PKS_KR"/>
</dbReference>
<dbReference type="SMART" id="SM00823">
    <property type="entry name" value="PKS_PP"/>
    <property type="match status" value="4"/>
</dbReference>
<keyword evidence="11" id="KW-1185">Reference proteome</keyword>
<evidence type="ECO:0000259" key="7">
    <source>
        <dbReference type="PROSITE" id="PS50075"/>
    </source>
</evidence>
<evidence type="ECO:0000256" key="6">
    <source>
        <dbReference type="SAM" id="MobiDB-lite"/>
    </source>
</evidence>
<dbReference type="PANTHER" id="PTHR43775:SF51">
    <property type="entry name" value="INACTIVE PHENOLPHTHIOCEROL SYNTHESIS POLYKETIDE SYNTHASE TYPE I PKS1-RELATED"/>
    <property type="match status" value="1"/>
</dbReference>
<evidence type="ECO:0000256" key="2">
    <source>
        <dbReference type="ARBA" id="ARBA00022553"/>
    </source>
</evidence>
<evidence type="ECO:0000313" key="11">
    <source>
        <dbReference type="Proteomes" id="UP001523216"/>
    </source>
</evidence>
<dbReference type="SMART" id="SM00826">
    <property type="entry name" value="PKS_DH"/>
    <property type="match status" value="1"/>
</dbReference>
<dbReference type="Proteomes" id="UP001523216">
    <property type="component" value="Unassembled WGS sequence"/>
</dbReference>
<dbReference type="Gene3D" id="3.40.47.10">
    <property type="match status" value="3"/>
</dbReference>
<feature type="active site" description="Proton acceptor; for dehydratase activity" evidence="5">
    <location>
        <position position="4276"/>
    </location>
</feature>
<keyword evidence="3" id="KW-0808">Transferase</keyword>